<name>A0A4U0WP02_9PEZI</name>
<feature type="region of interest" description="Disordered" evidence="1">
    <location>
        <begin position="480"/>
        <end position="502"/>
    </location>
</feature>
<evidence type="ECO:0000313" key="3">
    <source>
        <dbReference type="Proteomes" id="UP000308768"/>
    </source>
</evidence>
<gene>
    <name evidence="2" type="ORF">B0A49_10254</name>
</gene>
<feature type="region of interest" description="Disordered" evidence="1">
    <location>
        <begin position="538"/>
        <end position="582"/>
    </location>
</feature>
<dbReference type="EMBL" id="NAJN01001272">
    <property type="protein sequence ID" value="TKA64388.1"/>
    <property type="molecule type" value="Genomic_DNA"/>
</dbReference>
<comment type="caution">
    <text evidence="2">The sequence shown here is derived from an EMBL/GenBank/DDBJ whole genome shotgun (WGS) entry which is preliminary data.</text>
</comment>
<feature type="region of interest" description="Disordered" evidence="1">
    <location>
        <begin position="348"/>
        <end position="387"/>
    </location>
</feature>
<evidence type="ECO:0000256" key="1">
    <source>
        <dbReference type="SAM" id="MobiDB-lite"/>
    </source>
</evidence>
<keyword evidence="3" id="KW-1185">Reference proteome</keyword>
<feature type="compositionally biased region" description="Polar residues" evidence="1">
    <location>
        <begin position="348"/>
        <end position="366"/>
    </location>
</feature>
<proteinExistence type="predicted"/>
<evidence type="ECO:0000313" key="2">
    <source>
        <dbReference type="EMBL" id="TKA64388.1"/>
    </source>
</evidence>
<accession>A0A4U0WP02</accession>
<dbReference type="Proteomes" id="UP000308768">
    <property type="component" value="Unassembled WGS sequence"/>
</dbReference>
<feature type="compositionally biased region" description="Basic and acidic residues" evidence="1">
    <location>
        <begin position="488"/>
        <end position="500"/>
    </location>
</feature>
<reference evidence="2 3" key="1">
    <citation type="submission" date="2017-03" db="EMBL/GenBank/DDBJ databases">
        <title>Genomes of endolithic fungi from Antarctica.</title>
        <authorList>
            <person name="Coleine C."/>
            <person name="Masonjones S."/>
            <person name="Stajich J.E."/>
        </authorList>
    </citation>
    <scope>NUCLEOTIDE SEQUENCE [LARGE SCALE GENOMIC DNA]</scope>
    <source>
        <strain evidence="2 3">CCFEE 5187</strain>
    </source>
</reference>
<dbReference type="AlphaFoldDB" id="A0A4U0WP02"/>
<protein>
    <submittedName>
        <fullName evidence="2">Uncharacterized protein</fullName>
    </submittedName>
</protein>
<organism evidence="2 3">
    <name type="scientific">Cryomyces minteri</name>
    <dbReference type="NCBI Taxonomy" id="331657"/>
    <lineage>
        <taxon>Eukaryota</taxon>
        <taxon>Fungi</taxon>
        <taxon>Dikarya</taxon>
        <taxon>Ascomycota</taxon>
        <taxon>Pezizomycotina</taxon>
        <taxon>Dothideomycetes</taxon>
        <taxon>Dothideomycetes incertae sedis</taxon>
        <taxon>Cryomyces</taxon>
    </lineage>
</organism>
<sequence length="608" mass="67298">MALRHPVPPIPRPLLHNEIHPLIYEPIITAANEPKPLKLSTLRDAHGHGQQLKRIKTAADEAVQHWAGGTHEYPLVVNGKIPKDTSRANIINDFPHLLVDDTLLHVCLEFGIAQVVQRLPAEYVHRRYAPRSARKDDRLLHTSVHKANEAFRQRKVSALGRRARLNDRTSREEYQVYEAARSQLMGRAPRKLPAKPRQADVVDREGLLSSQQGKGFPKLPTEALQGDQTTLVHQYSASKPSVSGVTEFQLPNHDNVVPTYSSPYSYSVLNASTSTNGNQQPQHPKSLPCPMQSLEGYTPATVASSSPSSRFPEGPYLADQQATFGNMSEAEFSDLLDTYLRDPYAQELASSPSNLPDASSEMNSQCDTRKVSDGGPQPTPPPGIFGDKTISEVDIQHAELVPECSLFQLPASSRVTLEKPNVPREDHAQEVVYSPVADQHAFEISNRSYNANLQGLAVDESQTMYRNGLIYFSGSQMEEQLRSQPQESRLRRFEHSKDQSKGGLQAVAEALGTEAPSTDTPLFAYQSSPGRTECLVVEQQQPHAPLPKSPEANSSGRDAIPWDEPSRPVANRRALFDQSRADPPLRDLSSSFALEEYFDFSGTAALDF</sequence>